<accession>A0A034WMZ1</accession>
<comment type="similarity">
    <text evidence="2">Belongs to the shugoshin family.</text>
</comment>
<feature type="region of interest" description="Disordered" evidence="5">
    <location>
        <begin position="495"/>
        <end position="554"/>
    </location>
</feature>
<sequence>MEGLLKIIETSDEYCNELKELKEKFIKDLRDQLRGQKTAILEPITLGQLPNITPQQKKKRIKRLSDLTESDNESIPEKISPRLSARTSNSKLLATADTMEAEQIDIEHVPATPDLNPIPAPRSAKVQNKEQLEEKLMPPPPAPITAQSDLTQVAANNETSFSRPQRAAKLKSEKNLKEPKLNCKMRRPSKNNTTKVKLEHEQRPSQMHEVDDNTVQSNSDASKSTASITSENSVIAIPTKAPSVVELNSDDEATDKNSQRNSTEDGKTRGLRIKIKREKSSIGVANDKANVEPSAPSTTLESSVSAQQTVPLPKIPIKSEPGSDDSTLASTTLSVNTTANTKRRKKKDAVPKPIKVERFSDIDATETTRKTRKQTRASGGSVYEDAVDHPISNEAVSTPPTRVSLVPPEVAAAAGMNETSNNSAQPEKAGNLTVVTGAVINDATFCANAAQTTFQVDAAQATFVMDGRNANMTVTINKKSGGAVTSVGDTTYNVPISDKANNSTASSRHSMETAKDTTHPQQDSLITEDESFEPEKPKGKLATLPKPGPASTKLGSAKIFKMPTRTNELFNPLVQSPVKKKVEAFENAAIAAHTTEVTSSGRPKRTKENTAPSSINTPTFGKLASVPTLGRFLTPTQSSNLTGSLAKVKKVPNSASKVMPHSKGIAGVKATASTTASKTLSRENSAEDFRKGLHNLAEERKKQREQKHLIAAQQREAKERERAERAAKLVKEREEKRLKKQQEAEQKKQALEEIQRNLRQQEDAAKLKAAKAKAEQERELLQQMKQQQNARAAAAKMLPPPPKHQSKYTFEMLHEDDSTDEEEKTSYKRPPPPTWSRSHVRGSAIRMQQYWPTKIIDSFFSVQPMSPDLRSIFPNISSHHLKRNSSVLWTTPPRYSELPKY</sequence>
<feature type="region of interest" description="Disordered" evidence="5">
    <location>
        <begin position="652"/>
        <end position="688"/>
    </location>
</feature>
<name>A0A034WMZ1_BACDO</name>
<comment type="subcellular location">
    <subcellularLocation>
        <location evidence="1">Cytoplasm</location>
    </subcellularLocation>
</comment>
<dbReference type="OrthoDB" id="6123at2759"/>
<dbReference type="GO" id="GO:0000776">
    <property type="term" value="C:kinetochore"/>
    <property type="evidence" value="ECO:0007669"/>
    <property type="project" value="TreeGrafter"/>
</dbReference>
<dbReference type="Pfam" id="PF07557">
    <property type="entry name" value="Shugoshin_C"/>
    <property type="match status" value="1"/>
</dbReference>
<evidence type="ECO:0000313" key="9">
    <source>
        <dbReference type="RefSeq" id="XP_011209635.1"/>
    </source>
</evidence>
<dbReference type="EMBL" id="GAKP01002928">
    <property type="protein sequence ID" value="JAC56024.1"/>
    <property type="molecule type" value="Transcribed_RNA"/>
</dbReference>
<keyword evidence="8" id="KW-1185">Reference proteome</keyword>
<feature type="compositionally biased region" description="Low complexity" evidence="5">
    <location>
        <begin position="669"/>
        <end position="679"/>
    </location>
</feature>
<keyword evidence="4" id="KW-0159">Chromosome partition</keyword>
<dbReference type="GO" id="GO:0051310">
    <property type="term" value="P:metaphase chromosome alignment"/>
    <property type="evidence" value="ECO:0007669"/>
    <property type="project" value="TreeGrafter"/>
</dbReference>
<reference evidence="7" key="1">
    <citation type="journal article" date="2014" name="BMC Genomics">
        <title>Characterizing the developmental transcriptome of the oriental fruit fly, Bactrocera dorsalis (Diptera: Tephritidae) through comparative genomic analysis with Drosophila melanogaster utilizing modENCODE datasets.</title>
        <authorList>
            <person name="Geib S.M."/>
            <person name="Calla B."/>
            <person name="Hall B."/>
            <person name="Hou S."/>
            <person name="Manoukis N.C."/>
        </authorList>
    </citation>
    <scope>NUCLEOTIDE SEQUENCE</scope>
    <source>
        <strain evidence="7">Punador</strain>
    </source>
</reference>
<dbReference type="AlphaFoldDB" id="A0A034WMZ1"/>
<dbReference type="CTD" id="3619"/>
<feature type="compositionally biased region" description="Basic and acidic residues" evidence="5">
    <location>
        <begin position="170"/>
        <end position="181"/>
    </location>
</feature>
<feature type="compositionally biased region" description="Polar residues" evidence="5">
    <location>
        <begin position="213"/>
        <end position="233"/>
    </location>
</feature>
<dbReference type="RefSeq" id="XP_011209635.1">
    <property type="nucleotide sequence ID" value="XM_011211333.3"/>
</dbReference>
<feature type="region of interest" description="Disordered" evidence="5">
    <location>
        <begin position="700"/>
        <end position="728"/>
    </location>
</feature>
<dbReference type="GO" id="GO:0000281">
    <property type="term" value="P:mitotic cytokinesis"/>
    <property type="evidence" value="ECO:0007669"/>
    <property type="project" value="TreeGrafter"/>
</dbReference>
<dbReference type="KEGG" id="bdr:105230535"/>
<organism evidence="7">
    <name type="scientific">Bactrocera dorsalis</name>
    <name type="common">Oriental fruit fly</name>
    <name type="synonym">Dacus dorsalis</name>
    <dbReference type="NCBI Taxonomy" id="27457"/>
    <lineage>
        <taxon>Eukaryota</taxon>
        <taxon>Metazoa</taxon>
        <taxon>Ecdysozoa</taxon>
        <taxon>Arthropoda</taxon>
        <taxon>Hexapoda</taxon>
        <taxon>Insecta</taxon>
        <taxon>Pterygota</taxon>
        <taxon>Neoptera</taxon>
        <taxon>Endopterygota</taxon>
        <taxon>Diptera</taxon>
        <taxon>Brachycera</taxon>
        <taxon>Muscomorpha</taxon>
        <taxon>Tephritoidea</taxon>
        <taxon>Tephritidae</taxon>
        <taxon>Bactrocera</taxon>
        <taxon>Bactrocera</taxon>
    </lineage>
</organism>
<evidence type="ECO:0000313" key="7">
    <source>
        <dbReference type="EMBL" id="JAC56024.1"/>
    </source>
</evidence>
<dbReference type="InterPro" id="IPR011515">
    <property type="entry name" value="Shugoshin_C"/>
</dbReference>
<evidence type="ECO:0000256" key="3">
    <source>
        <dbReference type="ARBA" id="ARBA00022490"/>
    </source>
</evidence>
<keyword evidence="3" id="KW-0963">Cytoplasm</keyword>
<dbReference type="GO" id="GO:0032133">
    <property type="term" value="C:chromosome passenger complex"/>
    <property type="evidence" value="ECO:0007669"/>
    <property type="project" value="TreeGrafter"/>
</dbReference>
<dbReference type="GO" id="GO:0051257">
    <property type="term" value="P:meiotic spindle midzone assembly"/>
    <property type="evidence" value="ECO:0007669"/>
    <property type="project" value="TreeGrafter"/>
</dbReference>
<gene>
    <name evidence="7" type="primary">INCEA</name>
    <name evidence="9" type="synonym">LOC105230535</name>
</gene>
<feature type="compositionally biased region" description="Basic and acidic residues" evidence="5">
    <location>
        <begin position="509"/>
        <end position="518"/>
    </location>
</feature>
<dbReference type="RefSeq" id="XP_011209635.2">
    <property type="nucleotide sequence ID" value="XM_011211333.4"/>
</dbReference>
<dbReference type="GO" id="GO:0030496">
    <property type="term" value="C:midbody"/>
    <property type="evidence" value="ECO:0007669"/>
    <property type="project" value="TreeGrafter"/>
</dbReference>
<feature type="compositionally biased region" description="Polar residues" evidence="5">
    <location>
        <begin position="145"/>
        <end position="163"/>
    </location>
</feature>
<dbReference type="GeneID" id="105230535"/>
<protein>
    <submittedName>
        <fullName evidence="7">Inner centromere protein A</fullName>
    </submittedName>
    <submittedName>
        <fullName evidence="9">flocculation protein FLO11</fullName>
    </submittedName>
</protein>
<dbReference type="GO" id="GO:0005737">
    <property type="term" value="C:cytoplasm"/>
    <property type="evidence" value="ECO:0007669"/>
    <property type="project" value="UniProtKB-SubCell"/>
</dbReference>
<feature type="region of interest" description="Disordered" evidence="5">
    <location>
        <begin position="108"/>
        <end position="331"/>
    </location>
</feature>
<dbReference type="GO" id="GO:0005634">
    <property type="term" value="C:nucleus"/>
    <property type="evidence" value="ECO:0007669"/>
    <property type="project" value="InterPro"/>
</dbReference>
<evidence type="ECO:0000256" key="4">
    <source>
        <dbReference type="ARBA" id="ARBA00022829"/>
    </source>
</evidence>
<feature type="compositionally biased region" description="Polar residues" evidence="5">
    <location>
        <begin position="295"/>
        <end position="310"/>
    </location>
</feature>
<dbReference type="PANTHER" id="PTHR13142">
    <property type="entry name" value="INNER CENTROMERE PROTEIN"/>
    <property type="match status" value="1"/>
</dbReference>
<feature type="compositionally biased region" description="Basic and acidic residues" evidence="5">
    <location>
        <begin position="196"/>
        <end position="211"/>
    </location>
</feature>
<feature type="compositionally biased region" description="Polar residues" evidence="5">
    <location>
        <begin position="495"/>
        <end position="508"/>
    </location>
</feature>
<feature type="region of interest" description="Disordered" evidence="5">
    <location>
        <begin position="815"/>
        <end position="840"/>
    </location>
</feature>
<feature type="compositionally biased region" description="Basic and acidic residues" evidence="5">
    <location>
        <begin position="715"/>
        <end position="728"/>
    </location>
</feature>
<evidence type="ECO:0000256" key="5">
    <source>
        <dbReference type="SAM" id="MobiDB-lite"/>
    </source>
</evidence>
<feature type="compositionally biased region" description="Basic and acidic residues" evidence="5">
    <location>
        <begin position="254"/>
        <end position="268"/>
    </location>
</feature>
<reference evidence="9" key="2">
    <citation type="submission" date="2022-04" db="UniProtKB">
        <authorList>
            <consortium name="RefSeq"/>
        </authorList>
    </citation>
    <scope>IDENTIFICATION</scope>
    <source>
        <strain evidence="9">Punador</strain>
    </source>
</reference>
<feature type="region of interest" description="Disordered" evidence="5">
    <location>
        <begin position="56"/>
        <end position="78"/>
    </location>
</feature>
<feature type="region of interest" description="Disordered" evidence="5">
    <location>
        <begin position="595"/>
        <end position="616"/>
    </location>
</feature>
<feature type="domain" description="Shugoshin C-terminal" evidence="6">
    <location>
        <begin position="162"/>
        <end position="187"/>
    </location>
</feature>
<evidence type="ECO:0000313" key="8">
    <source>
        <dbReference type="Proteomes" id="UP001652620"/>
    </source>
</evidence>
<evidence type="ECO:0000256" key="2">
    <source>
        <dbReference type="ARBA" id="ARBA00010845"/>
    </source>
</evidence>
<dbReference type="GO" id="GO:0045132">
    <property type="term" value="P:meiotic chromosome segregation"/>
    <property type="evidence" value="ECO:0007669"/>
    <property type="project" value="InterPro"/>
</dbReference>
<dbReference type="Proteomes" id="UP001652620">
    <property type="component" value="Chromosome 3"/>
</dbReference>
<evidence type="ECO:0000259" key="6">
    <source>
        <dbReference type="Pfam" id="PF07557"/>
    </source>
</evidence>
<dbReference type="GO" id="GO:1990385">
    <property type="term" value="C:meiotic spindle midzone"/>
    <property type="evidence" value="ECO:0007669"/>
    <property type="project" value="TreeGrafter"/>
</dbReference>
<proteinExistence type="inferred from homology"/>
<evidence type="ECO:0000256" key="1">
    <source>
        <dbReference type="ARBA" id="ARBA00004496"/>
    </source>
</evidence>
<feature type="compositionally biased region" description="Basic and acidic residues" evidence="5">
    <location>
        <begin position="127"/>
        <end position="136"/>
    </location>
</feature>
<dbReference type="PANTHER" id="PTHR13142:SF1">
    <property type="entry name" value="INNER CENTROMERE PROTEIN"/>
    <property type="match status" value="1"/>
</dbReference>